<feature type="region of interest" description="Disordered" evidence="1">
    <location>
        <begin position="90"/>
        <end position="124"/>
    </location>
</feature>
<evidence type="ECO:0000256" key="1">
    <source>
        <dbReference type="SAM" id="MobiDB-lite"/>
    </source>
</evidence>
<feature type="compositionally biased region" description="Acidic residues" evidence="1">
    <location>
        <begin position="107"/>
        <end position="117"/>
    </location>
</feature>
<protein>
    <submittedName>
        <fullName evidence="2">Uncharacterized protein</fullName>
    </submittedName>
</protein>
<name>A0A653CW68_CALMS</name>
<evidence type="ECO:0000313" key="2">
    <source>
        <dbReference type="EMBL" id="VEN51949.1"/>
    </source>
</evidence>
<dbReference type="AlphaFoldDB" id="A0A653CW68"/>
<dbReference type="Proteomes" id="UP000410492">
    <property type="component" value="Unassembled WGS sequence"/>
</dbReference>
<evidence type="ECO:0000313" key="3">
    <source>
        <dbReference type="Proteomes" id="UP000410492"/>
    </source>
</evidence>
<keyword evidence="3" id="KW-1185">Reference proteome</keyword>
<reference evidence="2 3" key="1">
    <citation type="submission" date="2019-01" db="EMBL/GenBank/DDBJ databases">
        <authorList>
            <person name="Sayadi A."/>
        </authorList>
    </citation>
    <scope>NUCLEOTIDE SEQUENCE [LARGE SCALE GENOMIC DNA]</scope>
</reference>
<feature type="compositionally biased region" description="Basic and acidic residues" evidence="1">
    <location>
        <begin position="90"/>
        <end position="106"/>
    </location>
</feature>
<proteinExistence type="predicted"/>
<dbReference type="EMBL" id="CAACVG010009067">
    <property type="protein sequence ID" value="VEN51949.1"/>
    <property type="molecule type" value="Genomic_DNA"/>
</dbReference>
<gene>
    <name evidence="2" type="ORF">CALMAC_LOCUS12247</name>
</gene>
<organism evidence="2 3">
    <name type="scientific">Callosobruchus maculatus</name>
    <name type="common">Southern cowpea weevil</name>
    <name type="synonym">Pulse bruchid</name>
    <dbReference type="NCBI Taxonomy" id="64391"/>
    <lineage>
        <taxon>Eukaryota</taxon>
        <taxon>Metazoa</taxon>
        <taxon>Ecdysozoa</taxon>
        <taxon>Arthropoda</taxon>
        <taxon>Hexapoda</taxon>
        <taxon>Insecta</taxon>
        <taxon>Pterygota</taxon>
        <taxon>Neoptera</taxon>
        <taxon>Endopterygota</taxon>
        <taxon>Coleoptera</taxon>
        <taxon>Polyphaga</taxon>
        <taxon>Cucujiformia</taxon>
        <taxon>Chrysomeloidea</taxon>
        <taxon>Chrysomelidae</taxon>
        <taxon>Bruchinae</taxon>
        <taxon>Bruchini</taxon>
        <taxon>Callosobruchus</taxon>
    </lineage>
</organism>
<dbReference type="OrthoDB" id="6605262at2759"/>
<accession>A0A653CW68</accession>
<sequence>MKGDPTVESPSVKLDTYILAALLQRYRRSAFEFLAAVRSGAQDLRPVLRSSEAGGRTIVSTGPRVVRDTQKSNKVVDTEDTRELSCVRPDGKIVTETQRTTEHEETKDDELSDDEPDVNLHKESSERYLKTREQEDVDYVENGVNVGHEMRFKTETLEVERRGDGVDEPDVFDSLSARARRRAANRQPHRYRELPECRWFSLFLYASETWTVKKADKARMDTFEMWTWRRMLRVPYTAHRTNVSILDKLGNPKRLSSTV</sequence>